<dbReference type="GO" id="GO:0022627">
    <property type="term" value="C:cytosolic small ribosomal subunit"/>
    <property type="evidence" value="ECO:0007669"/>
    <property type="project" value="TreeGrafter"/>
</dbReference>
<dbReference type="PANTHER" id="PTHR33231">
    <property type="entry name" value="30S RIBOSOMAL PROTEIN"/>
    <property type="match status" value="1"/>
</dbReference>
<dbReference type="Proteomes" id="UP000177682">
    <property type="component" value="Unassembled WGS sequence"/>
</dbReference>
<proteinExistence type="predicted"/>
<dbReference type="SUPFAM" id="SSF69754">
    <property type="entry name" value="Ribosome binding protein Y (YfiA homologue)"/>
    <property type="match status" value="1"/>
</dbReference>
<dbReference type="InterPro" id="IPR036567">
    <property type="entry name" value="RHF-like"/>
</dbReference>
<evidence type="ECO:0000256" key="1">
    <source>
        <dbReference type="ARBA" id="ARBA00022845"/>
    </source>
</evidence>
<dbReference type="AlphaFoldDB" id="A0A1F5PIM9"/>
<dbReference type="GO" id="GO:0043024">
    <property type="term" value="F:ribosomal small subunit binding"/>
    <property type="evidence" value="ECO:0007669"/>
    <property type="project" value="TreeGrafter"/>
</dbReference>
<dbReference type="InterPro" id="IPR050574">
    <property type="entry name" value="HPF/YfiA_ribosome-assoc"/>
</dbReference>
<name>A0A1F5PIM9_9BACT</name>
<organism evidence="2 3">
    <name type="scientific">Candidatus Doudnabacteria bacterium RIFCSPHIGHO2_12_FULL_48_16</name>
    <dbReference type="NCBI Taxonomy" id="1817838"/>
    <lineage>
        <taxon>Bacteria</taxon>
        <taxon>Candidatus Doudnaibacteriota</taxon>
    </lineage>
</organism>
<dbReference type="Gene3D" id="3.30.160.100">
    <property type="entry name" value="Ribosome hibernation promotion factor-like"/>
    <property type="match status" value="1"/>
</dbReference>
<accession>A0A1F5PIM9</accession>
<evidence type="ECO:0000313" key="2">
    <source>
        <dbReference type="EMBL" id="OGE89803.1"/>
    </source>
</evidence>
<dbReference type="CDD" id="cd00552">
    <property type="entry name" value="RaiA"/>
    <property type="match status" value="1"/>
</dbReference>
<dbReference type="InterPro" id="IPR003489">
    <property type="entry name" value="RHF/RaiA"/>
</dbReference>
<dbReference type="NCBIfam" id="TIGR00741">
    <property type="entry name" value="yfiA"/>
    <property type="match status" value="1"/>
</dbReference>
<keyword evidence="1" id="KW-0810">Translation regulation</keyword>
<comment type="caution">
    <text evidence="2">The sequence shown here is derived from an EMBL/GenBank/DDBJ whole genome shotgun (WGS) entry which is preliminary data.</text>
</comment>
<protein>
    <submittedName>
        <fullName evidence="2">Ribosomal subunit interface protein</fullName>
    </submittedName>
</protein>
<sequence length="111" mass="12584">MNISIKATHVDLTPSVKEYVEEKVGSLAKFIDIMEAKVELKRDQHHQTGLVFGSDITLIIGGKTMHAESEAEDIYAAIDLLVPKIKDQIEKFKDKKTSLWRRAARLFKGKM</sequence>
<dbReference type="Pfam" id="PF02482">
    <property type="entry name" value="Ribosomal_S30AE"/>
    <property type="match status" value="1"/>
</dbReference>
<gene>
    <name evidence="2" type="ORF">A3E29_00245</name>
</gene>
<dbReference type="EMBL" id="MFEY01000008">
    <property type="protein sequence ID" value="OGE89803.1"/>
    <property type="molecule type" value="Genomic_DNA"/>
</dbReference>
<dbReference type="GO" id="GO:0045900">
    <property type="term" value="P:negative regulation of translational elongation"/>
    <property type="evidence" value="ECO:0007669"/>
    <property type="project" value="TreeGrafter"/>
</dbReference>
<dbReference type="PANTHER" id="PTHR33231:SF1">
    <property type="entry name" value="30S RIBOSOMAL PROTEIN"/>
    <property type="match status" value="1"/>
</dbReference>
<evidence type="ECO:0000313" key="3">
    <source>
        <dbReference type="Proteomes" id="UP000177682"/>
    </source>
</evidence>
<reference evidence="2 3" key="1">
    <citation type="journal article" date="2016" name="Nat. Commun.">
        <title>Thousands of microbial genomes shed light on interconnected biogeochemical processes in an aquifer system.</title>
        <authorList>
            <person name="Anantharaman K."/>
            <person name="Brown C.T."/>
            <person name="Hug L.A."/>
            <person name="Sharon I."/>
            <person name="Castelle C.J."/>
            <person name="Probst A.J."/>
            <person name="Thomas B.C."/>
            <person name="Singh A."/>
            <person name="Wilkins M.J."/>
            <person name="Karaoz U."/>
            <person name="Brodie E.L."/>
            <person name="Williams K.H."/>
            <person name="Hubbard S.S."/>
            <person name="Banfield J.F."/>
        </authorList>
    </citation>
    <scope>NUCLEOTIDE SEQUENCE [LARGE SCALE GENOMIC DNA]</scope>
</reference>